<protein>
    <submittedName>
        <fullName evidence="2">Uncharacterized protein</fullName>
    </submittedName>
</protein>
<dbReference type="EMBL" id="JACICB010000028">
    <property type="protein sequence ID" value="MBB3709364.1"/>
    <property type="molecule type" value="Genomic_DNA"/>
</dbReference>
<dbReference type="RefSeq" id="WP_157096979.1">
    <property type="nucleotide sequence ID" value="NZ_CP015005.1"/>
</dbReference>
<proteinExistence type="predicted"/>
<accession>A0ABR6HFY2</accession>
<evidence type="ECO:0000313" key="3">
    <source>
        <dbReference type="Proteomes" id="UP000577697"/>
    </source>
</evidence>
<gene>
    <name evidence="2" type="ORF">FHS67_005715</name>
</gene>
<name>A0ABR6HFY2_AMIAI</name>
<feature type="region of interest" description="Disordered" evidence="1">
    <location>
        <begin position="44"/>
        <end position="87"/>
    </location>
</feature>
<organism evidence="2 3">
    <name type="scientific">Aminobacter aminovorans</name>
    <name type="common">Chelatobacter heintzii</name>
    <dbReference type="NCBI Taxonomy" id="83263"/>
    <lineage>
        <taxon>Bacteria</taxon>
        <taxon>Pseudomonadati</taxon>
        <taxon>Pseudomonadota</taxon>
        <taxon>Alphaproteobacteria</taxon>
        <taxon>Hyphomicrobiales</taxon>
        <taxon>Phyllobacteriaceae</taxon>
        <taxon>Aminobacter</taxon>
    </lineage>
</organism>
<reference evidence="2 3" key="1">
    <citation type="submission" date="2020-08" db="EMBL/GenBank/DDBJ databases">
        <title>Genomic Encyclopedia of Type Strains, Phase IV (KMG-IV): sequencing the most valuable type-strain genomes for metagenomic binning, comparative biology and taxonomic classification.</title>
        <authorList>
            <person name="Goeker M."/>
        </authorList>
    </citation>
    <scope>NUCLEOTIDE SEQUENCE [LARGE SCALE GENOMIC DNA]</scope>
    <source>
        <strain evidence="2 3">DSM 10368</strain>
    </source>
</reference>
<feature type="compositionally biased region" description="Basic and acidic residues" evidence="1">
    <location>
        <begin position="63"/>
        <end position="81"/>
    </location>
</feature>
<comment type="caution">
    <text evidence="2">The sequence shown here is derived from an EMBL/GenBank/DDBJ whole genome shotgun (WGS) entry which is preliminary data.</text>
</comment>
<dbReference type="Proteomes" id="UP000577697">
    <property type="component" value="Unassembled WGS sequence"/>
</dbReference>
<sequence>MPLQQLWHAAGAVQQAAPAFPWEIKSFPGAGDLARRLLSMDRLESEEAMSNSQGRDGLLRAAEQPETRIRLAGRTARESARPRALAI</sequence>
<evidence type="ECO:0000256" key="1">
    <source>
        <dbReference type="SAM" id="MobiDB-lite"/>
    </source>
</evidence>
<keyword evidence="3" id="KW-1185">Reference proteome</keyword>
<evidence type="ECO:0000313" key="2">
    <source>
        <dbReference type="EMBL" id="MBB3709364.1"/>
    </source>
</evidence>